<proteinExistence type="predicted"/>
<dbReference type="EMBL" id="BPLQ01006511">
    <property type="protein sequence ID" value="GIY23043.1"/>
    <property type="molecule type" value="Genomic_DNA"/>
</dbReference>
<protein>
    <submittedName>
        <fullName evidence="1">Uncharacterized protein</fullName>
    </submittedName>
</protein>
<keyword evidence="2" id="KW-1185">Reference proteome</keyword>
<gene>
    <name evidence="1" type="ORF">CDAR_299511</name>
</gene>
<evidence type="ECO:0000313" key="2">
    <source>
        <dbReference type="Proteomes" id="UP001054837"/>
    </source>
</evidence>
<name>A0AAV4RT44_9ARAC</name>
<accession>A0AAV4RT44</accession>
<dbReference type="AlphaFoldDB" id="A0AAV4RT44"/>
<evidence type="ECO:0000313" key="1">
    <source>
        <dbReference type="EMBL" id="GIY23043.1"/>
    </source>
</evidence>
<reference evidence="1 2" key="1">
    <citation type="submission" date="2021-06" db="EMBL/GenBank/DDBJ databases">
        <title>Caerostris darwini draft genome.</title>
        <authorList>
            <person name="Kono N."/>
            <person name="Arakawa K."/>
        </authorList>
    </citation>
    <scope>NUCLEOTIDE SEQUENCE [LARGE SCALE GENOMIC DNA]</scope>
</reference>
<organism evidence="1 2">
    <name type="scientific">Caerostris darwini</name>
    <dbReference type="NCBI Taxonomy" id="1538125"/>
    <lineage>
        <taxon>Eukaryota</taxon>
        <taxon>Metazoa</taxon>
        <taxon>Ecdysozoa</taxon>
        <taxon>Arthropoda</taxon>
        <taxon>Chelicerata</taxon>
        <taxon>Arachnida</taxon>
        <taxon>Araneae</taxon>
        <taxon>Araneomorphae</taxon>
        <taxon>Entelegynae</taxon>
        <taxon>Araneoidea</taxon>
        <taxon>Araneidae</taxon>
        <taxon>Caerostris</taxon>
    </lineage>
</organism>
<sequence length="244" mass="28056">MDKYFLFTLKLLVISPSPRRPLGSMNSELVGVSSSSKRLVFVHGVLEKKSLSQSRRPRVLKSADVSNVGDFSPTMKRPESVRMEIRSRSELFALENRLGDRFGRQCSQVRCFRRRRPRVLKSGDVSNVGDFFPTMKLPESVRMEIRSRSELFAFENRFTEIPCALHQTFQQWIKLIVCMAKYFLFALKVLLIFPFPSETTRIDEFRTGGCFSLQKTSRICALRLGSQGKEVTLSLEEAEGIEKR</sequence>
<dbReference type="Proteomes" id="UP001054837">
    <property type="component" value="Unassembled WGS sequence"/>
</dbReference>
<comment type="caution">
    <text evidence="1">The sequence shown here is derived from an EMBL/GenBank/DDBJ whole genome shotgun (WGS) entry which is preliminary data.</text>
</comment>